<gene>
    <name evidence="1" type="ORF">C3L24_01770</name>
</gene>
<dbReference type="EMBL" id="PQCO01000093">
    <property type="protein sequence ID" value="PUE05199.1"/>
    <property type="molecule type" value="Genomic_DNA"/>
</dbReference>
<accession>A0A6N4E2U4</accession>
<keyword evidence="1" id="KW-0808">Transferase</keyword>
<evidence type="ECO:0000313" key="1">
    <source>
        <dbReference type="EMBL" id="PUE05199.1"/>
    </source>
</evidence>
<name>A0A6N4E2U4_9GAMM</name>
<dbReference type="Proteomes" id="UP000250928">
    <property type="component" value="Unassembled WGS sequence"/>
</dbReference>
<evidence type="ECO:0000313" key="2">
    <source>
        <dbReference type="Proteomes" id="UP000250928"/>
    </source>
</evidence>
<organism evidence="1 2">
    <name type="scientific">Candidatus Sedimenticola endophacoides</name>
    <dbReference type="NCBI Taxonomy" id="2548426"/>
    <lineage>
        <taxon>Bacteria</taxon>
        <taxon>Pseudomonadati</taxon>
        <taxon>Pseudomonadota</taxon>
        <taxon>Gammaproteobacteria</taxon>
        <taxon>Chromatiales</taxon>
        <taxon>Sedimenticolaceae</taxon>
        <taxon>Sedimenticola</taxon>
    </lineage>
</organism>
<proteinExistence type="predicted"/>
<reference evidence="1 2" key="1">
    <citation type="submission" date="2018-01" db="EMBL/GenBank/DDBJ databases">
        <title>Novel co-symbiosis in the lucinid bivalve Phacoides pectinatus.</title>
        <authorList>
            <person name="Lim S.J."/>
            <person name="Davis B.G."/>
            <person name="Gill D.E."/>
            <person name="Engel A.S."/>
            <person name="Anderson L.C."/>
            <person name="Campbell B.J."/>
        </authorList>
    </citation>
    <scope>NUCLEOTIDE SEQUENCE [LARGE SCALE GENOMIC DNA]</scope>
    <source>
        <strain evidence="1">N3_P5</strain>
    </source>
</reference>
<comment type="caution">
    <text evidence="1">The sequence shown here is derived from an EMBL/GenBank/DDBJ whole genome shotgun (WGS) entry which is preliminary data.</text>
</comment>
<dbReference type="GO" id="GO:0016740">
    <property type="term" value="F:transferase activity"/>
    <property type="evidence" value="ECO:0007669"/>
    <property type="project" value="UniProtKB-KW"/>
</dbReference>
<dbReference type="AlphaFoldDB" id="A0A6N4E2U4"/>
<protein>
    <submittedName>
        <fullName evidence="1">Acetyltransferase</fullName>
    </submittedName>
</protein>
<feature type="non-terminal residue" evidence="1">
    <location>
        <position position="48"/>
    </location>
</feature>
<sequence>MDYDVFNGDADGICALLQLRREEPREAVLVTGVKRDIALLERVDAGAG</sequence>